<name>A0ABN9DZP8_9NEOB</name>
<reference evidence="1" key="1">
    <citation type="submission" date="2023-05" db="EMBL/GenBank/DDBJ databases">
        <authorList>
            <person name="Stuckert A."/>
        </authorList>
    </citation>
    <scope>NUCLEOTIDE SEQUENCE</scope>
</reference>
<keyword evidence="2" id="KW-1185">Reference proteome</keyword>
<dbReference type="EMBL" id="CATNWA010014907">
    <property type="protein sequence ID" value="CAI9577320.1"/>
    <property type="molecule type" value="Genomic_DNA"/>
</dbReference>
<organism evidence="1 2">
    <name type="scientific">Staurois parvus</name>
    <dbReference type="NCBI Taxonomy" id="386267"/>
    <lineage>
        <taxon>Eukaryota</taxon>
        <taxon>Metazoa</taxon>
        <taxon>Chordata</taxon>
        <taxon>Craniata</taxon>
        <taxon>Vertebrata</taxon>
        <taxon>Euteleostomi</taxon>
        <taxon>Amphibia</taxon>
        <taxon>Batrachia</taxon>
        <taxon>Anura</taxon>
        <taxon>Neobatrachia</taxon>
        <taxon>Ranoidea</taxon>
        <taxon>Ranidae</taxon>
        <taxon>Staurois</taxon>
    </lineage>
</organism>
<proteinExistence type="predicted"/>
<protein>
    <submittedName>
        <fullName evidence="1">Uncharacterized protein</fullName>
    </submittedName>
</protein>
<sequence>MQKDYLFAKFYKKNTFFSKFLDFLIYIAKKIKIPVVNKYHQNKVLSVSKKCEKIQMGTVLHDRAIVIQSVIALKAENWPGQEGGESVRT</sequence>
<gene>
    <name evidence="1" type="ORF">SPARVUS_LOCUS8693833</name>
</gene>
<evidence type="ECO:0000313" key="1">
    <source>
        <dbReference type="EMBL" id="CAI9577320.1"/>
    </source>
</evidence>
<dbReference type="Proteomes" id="UP001162483">
    <property type="component" value="Unassembled WGS sequence"/>
</dbReference>
<evidence type="ECO:0000313" key="2">
    <source>
        <dbReference type="Proteomes" id="UP001162483"/>
    </source>
</evidence>
<accession>A0ABN9DZP8</accession>
<comment type="caution">
    <text evidence="1">The sequence shown here is derived from an EMBL/GenBank/DDBJ whole genome shotgun (WGS) entry which is preliminary data.</text>
</comment>